<dbReference type="InterPro" id="IPR043502">
    <property type="entry name" value="DNA/RNA_pol_sf"/>
</dbReference>
<dbReference type="Pfam" id="PF00078">
    <property type="entry name" value="RVT_1"/>
    <property type="match status" value="1"/>
</dbReference>
<dbReference type="SUPFAM" id="SSF56672">
    <property type="entry name" value="DNA/RNA polymerases"/>
    <property type="match status" value="1"/>
</dbReference>
<feature type="domain" description="Reverse transcriptase" evidence="1">
    <location>
        <begin position="1"/>
        <end position="308"/>
    </location>
</feature>
<protein>
    <submittedName>
        <fullName evidence="2">Retron-type reverse transcriptase</fullName>
    </submittedName>
</protein>
<sequence length="392" mass="46768">MKDATYSTNKNKGMQKLSQKLKNLFPKIIDFENLYIAALEARKGKRFRDEILKFNSQLEENLIIIQNELLYKTYEVGKYRQFFIHDPKKRLIMALPFKDRVVQWAVYRILYPLYDKQFIFDSYGCRVGKGTHKAADRLQYWLRQVDRKSQKYYYLKLDISKYFYRVNHAILLDILRKKIVDNDLMWLLETIVNSEDVAFGLPAGMEADDCPEEERLFDTGMPIGNLTSQLFANVYLNELDQYVKHKLRIHYYIRYMDDIIILSDDKKYLHKVKEDIGTFLKSALALDLNNKTAIRPISLGVEFVGFKIWPTHRKLKKKTLKKIKRRVKTLQKAYEKGLIAFDKVNASMQSYFGIMRHFNSYNFKTKLLNECVFQRGEDQHVQERYSQNNWQE</sequence>
<gene>
    <name evidence="2" type="ORF">SAMN02745133_02719</name>
</gene>
<dbReference type="AlphaFoldDB" id="A0A1M5BUZ3"/>
<keyword evidence="3" id="KW-1185">Reference proteome</keyword>
<keyword evidence="2" id="KW-0808">Transferase</keyword>
<dbReference type="PANTHER" id="PTHR34047">
    <property type="entry name" value="NUCLEAR INTRON MATURASE 1, MITOCHONDRIAL-RELATED"/>
    <property type="match status" value="1"/>
</dbReference>
<keyword evidence="2" id="KW-0695">RNA-directed DNA polymerase</keyword>
<dbReference type="STRING" id="1121429.SAMN02745133_02719"/>
<name>A0A1M5BUZ3_9FIRM</name>
<dbReference type="InterPro" id="IPR051083">
    <property type="entry name" value="GrpII_Intron_Splice-Mob/Def"/>
</dbReference>
<evidence type="ECO:0000313" key="3">
    <source>
        <dbReference type="Proteomes" id="UP000184148"/>
    </source>
</evidence>
<dbReference type="CDD" id="cd01651">
    <property type="entry name" value="RT_G2_intron"/>
    <property type="match status" value="1"/>
</dbReference>
<evidence type="ECO:0000313" key="2">
    <source>
        <dbReference type="EMBL" id="SHF46383.1"/>
    </source>
</evidence>
<proteinExistence type="predicted"/>
<dbReference type="PANTHER" id="PTHR34047:SF8">
    <property type="entry name" value="PROTEIN YKFC"/>
    <property type="match status" value="1"/>
</dbReference>
<accession>A0A1M5BUZ3</accession>
<keyword evidence="2" id="KW-0548">Nucleotidyltransferase</keyword>
<dbReference type="GO" id="GO:0003964">
    <property type="term" value="F:RNA-directed DNA polymerase activity"/>
    <property type="evidence" value="ECO:0007669"/>
    <property type="project" value="UniProtKB-KW"/>
</dbReference>
<dbReference type="InterPro" id="IPR000477">
    <property type="entry name" value="RT_dom"/>
</dbReference>
<organism evidence="2 3">
    <name type="scientific">Desulforamulus putei DSM 12395</name>
    <dbReference type="NCBI Taxonomy" id="1121429"/>
    <lineage>
        <taxon>Bacteria</taxon>
        <taxon>Bacillati</taxon>
        <taxon>Bacillota</taxon>
        <taxon>Clostridia</taxon>
        <taxon>Eubacteriales</taxon>
        <taxon>Peptococcaceae</taxon>
        <taxon>Desulforamulus</taxon>
    </lineage>
</organism>
<reference evidence="3" key="1">
    <citation type="submission" date="2016-11" db="EMBL/GenBank/DDBJ databases">
        <authorList>
            <person name="Varghese N."/>
            <person name="Submissions S."/>
        </authorList>
    </citation>
    <scope>NUCLEOTIDE SEQUENCE [LARGE SCALE GENOMIC DNA]</scope>
    <source>
        <strain evidence="3">DSM 12395</strain>
    </source>
</reference>
<dbReference type="Proteomes" id="UP000184148">
    <property type="component" value="Unassembled WGS sequence"/>
</dbReference>
<evidence type="ECO:0000259" key="1">
    <source>
        <dbReference type="PROSITE" id="PS50878"/>
    </source>
</evidence>
<dbReference type="EMBL" id="FQUY01000025">
    <property type="protein sequence ID" value="SHF46383.1"/>
    <property type="molecule type" value="Genomic_DNA"/>
</dbReference>
<dbReference type="PROSITE" id="PS50878">
    <property type="entry name" value="RT_POL"/>
    <property type="match status" value="1"/>
</dbReference>